<sequence>MEDHPTAADNSQSEPHLSEPVAQHADTTDSPDTSNPVQDPVIAENAEAEDIKTVSQEAETHNDEPVVEQVDSMQKDQDEIFHPATSQTDPSIPVSPSIQHANDNMSTPTPSQVQPQPQPQPSSGKTEIKRKVNLEEKHNCFFNLFFCFYFPFICRCSPVGDSDIWECDSKDKAGYNIGRAEKQWDKPSAKYLAEAKEYEAEKTADPNTTKKPPKAPGLFSHLAFTIAPLRVILFYVGEIFSYGFMFLQPAMMKQVLKVVDAKTTNPNISFPYASAVLLILSPFFTNFFDANASRSSFHHCFSVRSMLCGLIYRKTLHLNITAQSNVDIGRLLSLVSTDCRNVGENLWMFYLITMVPLQVFVPLGFVIADFGWVALVAIGVIIVVTPISMIFMSFVGKYMTMYMSYNDERNKIMNETLQGMRVVKYSGMEQMFMDKIEVPREKQVHSIFMSLLFIQIAVVIIRNLPACVNAATLSVFIVVNKIPPERFASDVMPNLGFLTQMTREVNQFPMYIQVMIMVRISHNRIKQFLLLPELQQEVREEPEEADMMLSITDGNYRWADPPEIPMTMAELEMLRQEREKAKKTAAQKKAEAKEAGEESMLTGHKNQKKKEKNAESTPVQQTASNPEVEADMFQPNKADDDTVSDTRSQTSSVSSVGEDAGENTASDTETQKTPTPSLDDPKSESPSPSPSPTPTPTNSDKLTLRNVSLSLQKGSLTMVVGGVGCGKSSLGSAIIGDIERVSGEVRMRGSIAYCPQVPWINNDTVRGNIVFGSPFDEERYLNTVRVCALEADFKTLSAGDQTAIGEKGVNLSGGQKARIQLARSIYSERDIYVLDDPLSAVDAHVGRYLMEECICGVLKGKTVLLMTNQLQFLDRADNVVLLDAGNVVKQGKYSELREAGINFDKYMIKAKKREKKKAEEKKDEKGDNTESKTNLDDLAKGADSKAGKQILTEEEMETGGVAASNYFRFMATVFPIPGLILFIILYVGSELVPLFQSFWLGVIPNDAMFKPITYYWKIGIYAFMILVAIALFILRSFFMAYGNARSNRIIHTKLVSHVMHCPSSFFDTTPMGRIVNRFTGDLSQTDQMLLNLLLQIVSLAIGVVGQIVVVGVSTPFFLAIGLPALVVYYVVCILYNRASRNLQRLDSIARSPVLSLYSEIVNGAGLSTIRAFHLEDVWRDKYYSTLDKWSVVTLLFLEGKTWSAVYIGFITSLFMAGVVILGWISMSPPVLSVAINSAMTFGFLGTFLVMQLVEVEAKMTSYERINFYSTKLPQESTHASIVPPPDWPTQGEVVFSDVSFRYRSGLPFVLKNVDFRIQGGEKVGVCGRTGAGKSSILFALFRLIELNPKLEPKMIDIETGFPVDPDPNEEPNKGKVLIDGIDISEVERGRVRSSIAIIPQDPTLFTGTVRYNIELGTKCSEEKIWDVLDMVEMREVIAGLPAGLDTPVAEGGSNFSVGQRQLLCFARAIAKESRIVVLDEATASVDVETDGKIQRTIREQFKNKTVIVIAHRLNTILDSDKIMVMDKGSVAEFNSPEILKSNNDSALNALINSLNH</sequence>
<feature type="domain" description="ABC transmembrane type-1" evidence="12">
    <location>
        <begin position="980"/>
        <end position="1257"/>
    </location>
</feature>
<dbReference type="InterPro" id="IPR036640">
    <property type="entry name" value="ABC1_TM_sf"/>
</dbReference>
<dbReference type="CDD" id="cd18579">
    <property type="entry name" value="ABC_6TM_ABCC_D1"/>
    <property type="match status" value="1"/>
</dbReference>
<dbReference type="InterPro" id="IPR027417">
    <property type="entry name" value="P-loop_NTPase"/>
</dbReference>
<feature type="compositionally biased region" description="Low complexity" evidence="9">
    <location>
        <begin position="106"/>
        <end position="115"/>
    </location>
</feature>
<dbReference type="Pfam" id="PF00005">
    <property type="entry name" value="ABC_tran"/>
    <property type="match status" value="2"/>
</dbReference>
<dbReference type="Pfam" id="PF00664">
    <property type="entry name" value="ABC_membrane"/>
    <property type="match status" value="2"/>
</dbReference>
<comment type="similarity">
    <text evidence="2">Belongs to the ABC transporter superfamily. ABCC family. Conjugate transporter (TC 3.A.1.208) subfamily.</text>
</comment>
<organism evidence="13 14">
    <name type="scientific">Blattamonas nauphoetae</name>
    <dbReference type="NCBI Taxonomy" id="2049346"/>
    <lineage>
        <taxon>Eukaryota</taxon>
        <taxon>Metamonada</taxon>
        <taxon>Preaxostyla</taxon>
        <taxon>Oxymonadida</taxon>
        <taxon>Blattamonas</taxon>
    </lineage>
</organism>
<keyword evidence="3" id="KW-0813">Transport</keyword>
<feature type="transmembrane region" description="Helical" evidence="10">
    <location>
        <begin position="1018"/>
        <end position="1038"/>
    </location>
</feature>
<dbReference type="CDD" id="cd03244">
    <property type="entry name" value="ABCC_MRP_domain2"/>
    <property type="match status" value="1"/>
</dbReference>
<dbReference type="EMBL" id="JARBJD010000139">
    <property type="protein sequence ID" value="KAK2950278.1"/>
    <property type="molecule type" value="Genomic_DNA"/>
</dbReference>
<feature type="transmembrane region" description="Helical" evidence="10">
    <location>
        <begin position="231"/>
        <end position="250"/>
    </location>
</feature>
<keyword evidence="8 10" id="KW-0472">Membrane</keyword>
<feature type="compositionally biased region" description="Polar residues" evidence="9">
    <location>
        <begin position="615"/>
        <end position="625"/>
    </location>
</feature>
<evidence type="ECO:0000256" key="7">
    <source>
        <dbReference type="ARBA" id="ARBA00022989"/>
    </source>
</evidence>
<dbReference type="PANTHER" id="PTHR24223:SF456">
    <property type="entry name" value="MULTIDRUG RESISTANCE-ASSOCIATED PROTEIN LETHAL(2)03659"/>
    <property type="match status" value="1"/>
</dbReference>
<feature type="domain" description="ABC transporter" evidence="11">
    <location>
        <begin position="681"/>
        <end position="909"/>
    </location>
</feature>
<dbReference type="InterPro" id="IPR003593">
    <property type="entry name" value="AAA+_ATPase"/>
</dbReference>
<feature type="compositionally biased region" description="Basic and acidic residues" evidence="9">
    <location>
        <begin position="578"/>
        <end position="596"/>
    </location>
</feature>
<name>A0ABQ9XCP9_9EUKA</name>
<feature type="region of interest" description="Disordered" evidence="9">
    <location>
        <begin position="914"/>
        <end position="935"/>
    </location>
</feature>
<dbReference type="InterPro" id="IPR003439">
    <property type="entry name" value="ABC_transporter-like_ATP-bd"/>
</dbReference>
<feature type="transmembrane region" description="Helical" evidence="10">
    <location>
        <begin position="1204"/>
        <end position="1224"/>
    </location>
</feature>
<keyword evidence="5" id="KW-0547">Nucleotide-binding</keyword>
<dbReference type="SUPFAM" id="SSF52540">
    <property type="entry name" value="P-loop containing nucleoside triphosphate hydrolases"/>
    <property type="match status" value="2"/>
</dbReference>
<evidence type="ECO:0000256" key="4">
    <source>
        <dbReference type="ARBA" id="ARBA00022692"/>
    </source>
</evidence>
<evidence type="ECO:0000256" key="8">
    <source>
        <dbReference type="ARBA" id="ARBA00023136"/>
    </source>
</evidence>
<feature type="transmembrane region" description="Helical" evidence="10">
    <location>
        <begin position="966"/>
        <end position="988"/>
    </location>
</feature>
<dbReference type="CDD" id="cd03250">
    <property type="entry name" value="ABCC_MRP_domain1"/>
    <property type="match status" value="1"/>
</dbReference>
<feature type="compositionally biased region" description="Polar residues" evidence="9">
    <location>
        <begin position="663"/>
        <end position="675"/>
    </location>
</feature>
<dbReference type="InterPro" id="IPR044726">
    <property type="entry name" value="ABCC_6TM_D2"/>
</dbReference>
<feature type="transmembrane region" description="Helical" evidence="10">
    <location>
        <begin position="270"/>
        <end position="288"/>
    </location>
</feature>
<feature type="domain" description="ABC transmembrane type-1" evidence="12">
    <location>
        <begin position="239"/>
        <end position="473"/>
    </location>
</feature>
<dbReference type="PROSITE" id="PS00211">
    <property type="entry name" value="ABC_TRANSPORTER_1"/>
    <property type="match status" value="2"/>
</dbReference>
<evidence type="ECO:0000259" key="11">
    <source>
        <dbReference type="PROSITE" id="PS50893"/>
    </source>
</evidence>
<feature type="region of interest" description="Disordered" evidence="9">
    <location>
        <begin position="578"/>
        <end position="702"/>
    </location>
</feature>
<dbReference type="PROSITE" id="PS50893">
    <property type="entry name" value="ABC_TRANSPORTER_2"/>
    <property type="match status" value="2"/>
</dbReference>
<dbReference type="InterPro" id="IPR044746">
    <property type="entry name" value="ABCC_6TM_D1"/>
</dbReference>
<dbReference type="SMART" id="SM00382">
    <property type="entry name" value="AAA"/>
    <property type="match status" value="2"/>
</dbReference>
<feature type="compositionally biased region" description="Polar residues" evidence="9">
    <location>
        <begin position="84"/>
        <end position="105"/>
    </location>
</feature>
<dbReference type="Proteomes" id="UP001281761">
    <property type="component" value="Unassembled WGS sequence"/>
</dbReference>
<feature type="transmembrane region" description="Helical" evidence="10">
    <location>
        <begin position="346"/>
        <end position="367"/>
    </location>
</feature>
<keyword evidence="14" id="KW-1185">Reference proteome</keyword>
<dbReference type="SUPFAM" id="SSF90123">
    <property type="entry name" value="ABC transporter transmembrane region"/>
    <property type="match status" value="2"/>
</dbReference>
<feature type="region of interest" description="Disordered" evidence="9">
    <location>
        <begin position="1"/>
        <end position="126"/>
    </location>
</feature>
<evidence type="ECO:0000256" key="6">
    <source>
        <dbReference type="ARBA" id="ARBA00022840"/>
    </source>
</evidence>
<comment type="caution">
    <text evidence="13">The sequence shown here is derived from an EMBL/GenBank/DDBJ whole genome shotgun (WGS) entry which is preliminary data.</text>
</comment>
<feature type="transmembrane region" description="Helical" evidence="10">
    <location>
        <begin position="1230"/>
        <end position="1253"/>
    </location>
</feature>
<keyword evidence="6" id="KW-0067">ATP-binding</keyword>
<dbReference type="PANTHER" id="PTHR24223">
    <property type="entry name" value="ATP-BINDING CASSETTE SUB-FAMILY C"/>
    <property type="match status" value="1"/>
</dbReference>
<reference evidence="13 14" key="1">
    <citation type="journal article" date="2022" name="bioRxiv">
        <title>Genomics of Preaxostyla Flagellates Illuminates Evolutionary Transitions and the Path Towards Mitochondrial Loss.</title>
        <authorList>
            <person name="Novak L.V.F."/>
            <person name="Treitli S.C."/>
            <person name="Pyrih J."/>
            <person name="Halakuc P."/>
            <person name="Pipaliya S.V."/>
            <person name="Vacek V."/>
            <person name="Brzon O."/>
            <person name="Soukal P."/>
            <person name="Eme L."/>
            <person name="Dacks J.B."/>
            <person name="Karnkowska A."/>
            <person name="Elias M."/>
            <person name="Hampl V."/>
        </authorList>
    </citation>
    <scope>NUCLEOTIDE SEQUENCE [LARGE SCALE GENOMIC DNA]</scope>
    <source>
        <strain evidence="13">NAU3</strain>
        <tissue evidence="13">Gut</tissue>
    </source>
</reference>
<evidence type="ECO:0000256" key="1">
    <source>
        <dbReference type="ARBA" id="ARBA00004141"/>
    </source>
</evidence>
<evidence type="ECO:0000256" key="9">
    <source>
        <dbReference type="SAM" id="MobiDB-lite"/>
    </source>
</evidence>
<feature type="transmembrane region" description="Helical" evidence="10">
    <location>
        <begin position="373"/>
        <end position="395"/>
    </location>
</feature>
<evidence type="ECO:0000313" key="13">
    <source>
        <dbReference type="EMBL" id="KAK2950278.1"/>
    </source>
</evidence>
<feature type="compositionally biased region" description="Basic and acidic residues" evidence="9">
    <location>
        <begin position="916"/>
        <end position="935"/>
    </location>
</feature>
<feature type="compositionally biased region" description="Low complexity" evidence="9">
    <location>
        <begin position="645"/>
        <end position="656"/>
    </location>
</feature>
<dbReference type="CDD" id="cd18580">
    <property type="entry name" value="ABC_6TM_ABCC_D2"/>
    <property type="match status" value="1"/>
</dbReference>
<evidence type="ECO:0000256" key="3">
    <source>
        <dbReference type="ARBA" id="ARBA00022448"/>
    </source>
</evidence>
<evidence type="ECO:0000256" key="5">
    <source>
        <dbReference type="ARBA" id="ARBA00022741"/>
    </source>
</evidence>
<gene>
    <name evidence="13" type="ORF">BLNAU_14770</name>
</gene>
<dbReference type="InterPro" id="IPR050173">
    <property type="entry name" value="ABC_transporter_C-like"/>
</dbReference>
<feature type="domain" description="ABC transporter" evidence="11">
    <location>
        <begin position="1293"/>
        <end position="1552"/>
    </location>
</feature>
<evidence type="ECO:0000313" key="14">
    <source>
        <dbReference type="Proteomes" id="UP001281761"/>
    </source>
</evidence>
<dbReference type="InterPro" id="IPR017871">
    <property type="entry name" value="ABC_transporter-like_CS"/>
</dbReference>
<proteinExistence type="inferred from homology"/>
<evidence type="ECO:0000256" key="2">
    <source>
        <dbReference type="ARBA" id="ARBA00009726"/>
    </source>
</evidence>
<evidence type="ECO:0000256" key="10">
    <source>
        <dbReference type="SAM" id="Phobius"/>
    </source>
</evidence>
<accession>A0ABQ9XCP9</accession>
<dbReference type="InterPro" id="IPR011527">
    <property type="entry name" value="ABC1_TM_dom"/>
</dbReference>
<dbReference type="Gene3D" id="1.20.1560.10">
    <property type="entry name" value="ABC transporter type 1, transmembrane domain"/>
    <property type="match status" value="2"/>
</dbReference>
<dbReference type="PROSITE" id="PS50929">
    <property type="entry name" value="ABC_TM1F"/>
    <property type="match status" value="2"/>
</dbReference>
<keyword evidence="7 10" id="KW-1133">Transmembrane helix</keyword>
<protein>
    <submittedName>
        <fullName evidence="13">Multidrug resistance-associated protein</fullName>
    </submittedName>
</protein>
<feature type="transmembrane region" description="Helical" evidence="10">
    <location>
        <begin position="1116"/>
        <end position="1135"/>
    </location>
</feature>
<dbReference type="Gene3D" id="3.40.50.300">
    <property type="entry name" value="P-loop containing nucleotide triphosphate hydrolases"/>
    <property type="match status" value="2"/>
</dbReference>
<comment type="subcellular location">
    <subcellularLocation>
        <location evidence="1">Membrane</location>
        <topology evidence="1">Multi-pass membrane protein</topology>
    </subcellularLocation>
</comment>
<keyword evidence="4 10" id="KW-0812">Transmembrane</keyword>
<evidence type="ECO:0000259" key="12">
    <source>
        <dbReference type="PROSITE" id="PS50929"/>
    </source>
</evidence>
<feature type="transmembrane region" description="Helical" evidence="10">
    <location>
        <begin position="1089"/>
        <end position="1110"/>
    </location>
</feature>
<feature type="compositionally biased region" description="Polar residues" evidence="9">
    <location>
        <begin position="28"/>
        <end position="37"/>
    </location>
</feature>